<organism evidence="4 5">
    <name type="scientific">Dyella marensis</name>
    <dbReference type="NCBI Taxonomy" id="500610"/>
    <lineage>
        <taxon>Bacteria</taxon>
        <taxon>Pseudomonadati</taxon>
        <taxon>Pseudomonadota</taxon>
        <taxon>Gammaproteobacteria</taxon>
        <taxon>Lysobacterales</taxon>
        <taxon>Rhodanobacteraceae</taxon>
        <taxon>Dyella</taxon>
    </lineage>
</organism>
<evidence type="ECO:0000256" key="3">
    <source>
        <dbReference type="SAM" id="SignalP"/>
    </source>
</evidence>
<dbReference type="RefSeq" id="WP_035323481.1">
    <property type="nucleotide sequence ID" value="NZ_FONH01000016.1"/>
</dbReference>
<dbReference type="Proteomes" id="UP000199477">
    <property type="component" value="Unassembled WGS sequence"/>
</dbReference>
<feature type="region of interest" description="Disordered" evidence="1">
    <location>
        <begin position="1369"/>
        <end position="1392"/>
    </location>
</feature>
<feature type="transmembrane region" description="Helical" evidence="2">
    <location>
        <begin position="1192"/>
        <end position="1210"/>
    </location>
</feature>
<feature type="transmembrane region" description="Helical" evidence="2">
    <location>
        <begin position="1330"/>
        <end position="1351"/>
    </location>
</feature>
<name>A0A1I2IEY1_9GAMM</name>
<protein>
    <submittedName>
        <fullName evidence="4">Uncharacterized protein</fullName>
    </submittedName>
</protein>
<dbReference type="STRING" id="500610.SAMN02799615_03418"/>
<evidence type="ECO:0000313" key="4">
    <source>
        <dbReference type="EMBL" id="SFF40203.1"/>
    </source>
</evidence>
<evidence type="ECO:0000256" key="1">
    <source>
        <dbReference type="SAM" id="MobiDB-lite"/>
    </source>
</evidence>
<evidence type="ECO:0000256" key="2">
    <source>
        <dbReference type="SAM" id="Phobius"/>
    </source>
</evidence>
<feature type="transmembrane region" description="Helical" evidence="2">
    <location>
        <begin position="1259"/>
        <end position="1286"/>
    </location>
</feature>
<keyword evidence="2" id="KW-0812">Transmembrane</keyword>
<keyword evidence="2" id="KW-0472">Membrane</keyword>
<proteinExistence type="predicted"/>
<feature type="compositionally biased region" description="Pro residues" evidence="1">
    <location>
        <begin position="613"/>
        <end position="622"/>
    </location>
</feature>
<evidence type="ECO:0000313" key="5">
    <source>
        <dbReference type="Proteomes" id="UP000199477"/>
    </source>
</evidence>
<keyword evidence="2" id="KW-1133">Transmembrane helix</keyword>
<reference evidence="5" key="1">
    <citation type="submission" date="2016-10" db="EMBL/GenBank/DDBJ databases">
        <authorList>
            <person name="Varghese N."/>
            <person name="Submissions S."/>
        </authorList>
    </citation>
    <scope>NUCLEOTIDE SEQUENCE [LARGE SCALE GENOMIC DNA]</scope>
    <source>
        <strain evidence="5">UNC178MFTsu3.1</strain>
    </source>
</reference>
<feature type="signal peptide" evidence="3">
    <location>
        <begin position="1"/>
        <end position="19"/>
    </location>
</feature>
<feature type="region of interest" description="Disordered" evidence="1">
    <location>
        <begin position="573"/>
        <end position="625"/>
    </location>
</feature>
<sequence>MRRWGWLLGLWALAAPLLAQDVPPPLRDWQAWVLHDVPQHACPFLANQGPGNVQCAWPGRLGIDAGKDGGRFSLDVHVDAPSWVALPGDARNWPQQVTAGAKALAVLERGGEPSVWLEPGDYSLHGTLPWSSRPARLRVPPSIGLVALNVDGAAVTRVERNGDRLTLGEAAEAQRAADALSLRVYRRLEDGLPATLETHLQINVTGSAREQLLGPALPQGFVATALSSDLPARLESDGRLRIQLRPGQWTLDLTSRGTDVLKQVALKLPAEPWPRQEIWSYQDATDLRSTRVEGQPTDAAQAGVPDDWRELPAFALDDNQGLAVEQGTRGSEGGQGDQVQVQRQIWLDFDGRGLNVSDHLSGTLRKSQRLDVGAPWQLQRAAQGETPLLVTSGKDGRSGVELRESQLDLSAGLRLPHGGSLPSGGWQLPLENIEATLHLPYGYRLLGASGADRSPDSWIAQWSLLDLFVVALIALLAGRLMGWPWALLAIGFLALSQHEAGAPRWTLGVALALALLARALPEGKLRLGSRIGAGAVLALAALWSLPFAATQMDYVLHPQLEEGGARTVASIAPKPTPAQEAMDRMDKATMARQAAPPAGIDEASSEPVAEAVPAPPPPPAPAAAPSLNSYSAGYANDAKAQKLEGVTVLSAPGMSSGNRFSQQADTRNIIQAGHGEPGWNLGNNYRLGWSGPVTAEQTTRLVIAPAWLVRLLRLGMLVLLAGLLARIVLRVFRPGDGGTPRWPFARASAALLLIALVPQVTHAQDTLPNDALLQQLRQRLTEAPKCVPNCAAVASAQIQANADQIDVDLELHVGAPVAVPLPQADASLQLQSVGVDGHADAALAQRGAQTLVRLERGVHRLSLRYRAVAADTVSLRFALHPQRVGFAGQGWAIDGVDEGRALGDSLSLHRVHAGADGKEVTANSQTFPPYVTVQRVLVLGVDWTVETTVTRVAPHDGGFSLDLPLLPGEHPLGDDARVHDGRIGVTFNGNQEEVSWTSRLDRADELELKAPALGERAEYWEVQAAPMWHVDGEGVPVSQNDGALSFRPLPGEVLRLAVTQPKAVAGDSLAFDSVQVESAVGDRATETTVQLLARSTRGGEHAIALPAGAELLEAQRDGVPLSLAVRDGKLSLPLLPGAHRFELRLREPHGIAAATRSASLALGAPAANLYLGVNLPQDRWVLWTWGPTAGPAVLYWSQLVVLLLVAWLLARYAPTPLRFHHWLLLGLGFSAFAWSAYALVVVWLIALGLRARRTPPERLGVVGFNLLQVALAFFTLIALVVLISAVPKGLLGLPDMHVAGNGSTAWQLRWFADQTVDALPRGGVFSVSLWAYKIAMLLWALWLANALIGWLRWGFEAWTREGYWRKGEPRAEAPHAMPPELPPQPPVERHDG</sequence>
<dbReference type="EMBL" id="FONH01000016">
    <property type="protein sequence ID" value="SFF40203.1"/>
    <property type="molecule type" value="Genomic_DNA"/>
</dbReference>
<gene>
    <name evidence="4" type="ORF">SAMN02799615_03418</name>
</gene>
<feature type="chain" id="PRO_5011577913" evidence="3">
    <location>
        <begin position="20"/>
        <end position="1392"/>
    </location>
</feature>
<feature type="transmembrane region" description="Helical" evidence="2">
    <location>
        <begin position="1222"/>
        <end position="1247"/>
    </location>
</feature>
<feature type="compositionally biased region" description="Pro residues" evidence="1">
    <location>
        <begin position="1376"/>
        <end position="1386"/>
    </location>
</feature>
<keyword evidence="5" id="KW-1185">Reference proteome</keyword>
<keyword evidence="3" id="KW-0732">Signal</keyword>
<accession>A0A1I2IEY1</accession>